<gene>
    <name evidence="10" type="ORF">KP509_13G007400</name>
</gene>
<dbReference type="PANTHER" id="PTHR46247:SF1">
    <property type="entry name" value="CRS2-ASSOCIATED FACTOR 1, CHLOROPLASTIC"/>
    <property type="match status" value="1"/>
</dbReference>
<dbReference type="GO" id="GO:0006397">
    <property type="term" value="P:mRNA processing"/>
    <property type="evidence" value="ECO:0007669"/>
    <property type="project" value="UniProtKB-KW"/>
</dbReference>
<comment type="caution">
    <text evidence="10">The sequence shown here is derived from an EMBL/GenBank/DDBJ whole genome shotgun (WGS) entry which is preliminary data.</text>
</comment>
<dbReference type="OrthoDB" id="10388582at2759"/>
<dbReference type="AlphaFoldDB" id="A0A8T2TCW1"/>
<dbReference type="InterPro" id="IPR044599">
    <property type="entry name" value="CAF1P_plant"/>
</dbReference>
<keyword evidence="3 7" id="KW-0694">RNA-binding</keyword>
<evidence type="ECO:0000313" key="11">
    <source>
        <dbReference type="Proteomes" id="UP000825935"/>
    </source>
</evidence>
<dbReference type="SUPFAM" id="SSF75471">
    <property type="entry name" value="YhbY-like"/>
    <property type="match status" value="1"/>
</dbReference>
<feature type="compositionally biased region" description="Basic residues" evidence="8">
    <location>
        <begin position="72"/>
        <end position="83"/>
    </location>
</feature>
<proteinExistence type="predicted"/>
<feature type="region of interest" description="Disordered" evidence="8">
    <location>
        <begin position="311"/>
        <end position="379"/>
    </location>
</feature>
<evidence type="ECO:0000313" key="10">
    <source>
        <dbReference type="EMBL" id="KAH7420430.1"/>
    </source>
</evidence>
<evidence type="ECO:0000256" key="4">
    <source>
        <dbReference type="ARBA" id="ARBA00022946"/>
    </source>
</evidence>
<keyword evidence="1" id="KW-0507">mRNA processing</keyword>
<dbReference type="FunFam" id="3.30.110.60:FF:000002">
    <property type="entry name" value="CRS2-associated factor 1, chloroplastic"/>
    <property type="match status" value="1"/>
</dbReference>
<sequence length="930" mass="106543">MANSVYPGFQDSRIYFSLPHAKDFYRSSFLYVPKYSSFIQSKKSPCVFHSGESSLWKASVSCRLAATQSRYQRPRQRKAKQRNKMQEAARRERTLNIGSAKPSEECLSRFLEEQALRLHNKNPTFLSVSEDLDIPIQSVSFVSKDHVWGNCGISGVVDSDSCVSSKPNFSMKLLEILSYAKKKGELNDMDLSTLMKSSSFEENLDQMNLQIPAENRYALEEQINLLDVTSKNCIKDHVSNKNKEELDFHSETSDADGQNKLVESILGSEFSNDDDQGKSKKMQVTLKMHNKVSDYSERAVESNNLLQCEPFPLYGDRQSSTSSRHLSKSSGSRSNPSRSSIPGLRSKYSKPDPKAKLPKKCERPPYILPNFEEPNGRSNKSLFNGNNSISITPLDLVDVAQETDDEVDLYWCELDQGDDQENDLPASIDSVSTCETARPLQSQPLSPLPSTRTATPRSFEYSRKQTQESQEWTAFDCSDSDDEINLNMEDSDCSDSDDEINLNMEDSDLIIDSITTCEVARPLQCQSLSPVHSNRIDTSRSFVYARQTKDFPEWTEFEWSESDEELSPSTKESYLIKSSTSGQKKFLEEKNSLDSVARGGHDKENVNLSLKASSILLSERKHKDSLPKGQSLQPSFWYNRKECEYVNNTSYELFLEENKILTYNELQSLPASVKFLEIPAWKSQIYPNIPFQLQYSYSEVPKAMILGFRDHFSPFGPGTMDRPWTGRPLIKPRRHMDYLKPFDPVLERVKSFELSFNRKLQFTKRVKTREQIQGRPLTEDEVKVLVQNCHAEKSQVNLGRDGLTHNMIHLIHNHWKKHPVCRIKCRGPPTLDMDNLCFHIEDKTGGHIIYRTGCILYVFRGRHYSYKLRPLLPYMLYKPSSPVYPKLVPQAPRGLTIEQARQLRIIGQKVKPLMKLRNYSTIFMLVFGIF</sequence>
<dbReference type="InterPro" id="IPR001890">
    <property type="entry name" value="RNA-binding_CRM"/>
</dbReference>
<dbReference type="GO" id="GO:1990904">
    <property type="term" value="C:ribonucleoprotein complex"/>
    <property type="evidence" value="ECO:0007669"/>
    <property type="project" value="UniProtKB-KW"/>
</dbReference>
<feature type="domain" description="CRM" evidence="9">
    <location>
        <begin position="775"/>
        <end position="871"/>
    </location>
</feature>
<dbReference type="PANTHER" id="PTHR46247">
    <property type="entry name" value="CRS2-ASSOCIATED FACTOR 1, CHLOROPLASTIC"/>
    <property type="match status" value="1"/>
</dbReference>
<feature type="region of interest" description="Disordered" evidence="8">
    <location>
        <begin position="436"/>
        <end position="465"/>
    </location>
</feature>
<keyword evidence="5" id="KW-0508">mRNA splicing</keyword>
<dbReference type="SMART" id="SM01103">
    <property type="entry name" value="CRS1_YhbY"/>
    <property type="match status" value="1"/>
</dbReference>
<evidence type="ECO:0000256" key="1">
    <source>
        <dbReference type="ARBA" id="ARBA00022664"/>
    </source>
</evidence>
<dbReference type="Proteomes" id="UP000825935">
    <property type="component" value="Chromosome 13"/>
</dbReference>
<evidence type="ECO:0000256" key="2">
    <source>
        <dbReference type="ARBA" id="ARBA00022737"/>
    </source>
</evidence>
<protein>
    <recommendedName>
        <fullName evidence="9">CRM domain-containing protein</fullName>
    </recommendedName>
</protein>
<evidence type="ECO:0000259" key="9">
    <source>
        <dbReference type="PROSITE" id="PS51295"/>
    </source>
</evidence>
<dbReference type="Gene3D" id="3.30.110.60">
    <property type="entry name" value="YhbY-like"/>
    <property type="match status" value="1"/>
</dbReference>
<keyword evidence="6" id="KW-0687">Ribonucleoprotein</keyword>
<feature type="region of interest" description="Disordered" evidence="8">
    <location>
        <begin position="69"/>
        <end position="89"/>
    </location>
</feature>
<dbReference type="InterPro" id="IPR035920">
    <property type="entry name" value="YhbY-like_sf"/>
</dbReference>
<keyword evidence="11" id="KW-1185">Reference proteome</keyword>
<dbReference type="EMBL" id="CM035418">
    <property type="protein sequence ID" value="KAH7420430.1"/>
    <property type="molecule type" value="Genomic_DNA"/>
</dbReference>
<feature type="compositionally biased region" description="Basic and acidic residues" evidence="8">
    <location>
        <begin position="349"/>
        <end position="363"/>
    </location>
</feature>
<evidence type="ECO:0000256" key="7">
    <source>
        <dbReference type="PROSITE-ProRule" id="PRU00626"/>
    </source>
</evidence>
<keyword evidence="2" id="KW-0677">Repeat</keyword>
<keyword evidence="4" id="KW-0809">Transit peptide</keyword>
<evidence type="ECO:0000256" key="5">
    <source>
        <dbReference type="ARBA" id="ARBA00023187"/>
    </source>
</evidence>
<organism evidence="10 11">
    <name type="scientific">Ceratopteris richardii</name>
    <name type="common">Triangle waterfern</name>
    <dbReference type="NCBI Taxonomy" id="49495"/>
    <lineage>
        <taxon>Eukaryota</taxon>
        <taxon>Viridiplantae</taxon>
        <taxon>Streptophyta</taxon>
        <taxon>Embryophyta</taxon>
        <taxon>Tracheophyta</taxon>
        <taxon>Polypodiopsida</taxon>
        <taxon>Polypodiidae</taxon>
        <taxon>Polypodiales</taxon>
        <taxon>Pteridineae</taxon>
        <taxon>Pteridaceae</taxon>
        <taxon>Parkerioideae</taxon>
        <taxon>Ceratopteris</taxon>
    </lineage>
</organism>
<dbReference type="Pfam" id="PF01985">
    <property type="entry name" value="CRS1_YhbY"/>
    <property type="match status" value="1"/>
</dbReference>
<dbReference type="GO" id="GO:0003723">
    <property type="term" value="F:RNA binding"/>
    <property type="evidence" value="ECO:0007669"/>
    <property type="project" value="UniProtKB-UniRule"/>
</dbReference>
<feature type="compositionally biased region" description="Low complexity" evidence="8">
    <location>
        <begin position="439"/>
        <end position="450"/>
    </location>
</feature>
<reference evidence="10" key="1">
    <citation type="submission" date="2021-08" db="EMBL/GenBank/DDBJ databases">
        <title>WGS assembly of Ceratopteris richardii.</title>
        <authorList>
            <person name="Marchant D.B."/>
            <person name="Chen G."/>
            <person name="Jenkins J."/>
            <person name="Shu S."/>
            <person name="Leebens-Mack J."/>
            <person name="Grimwood J."/>
            <person name="Schmutz J."/>
            <person name="Soltis P."/>
            <person name="Soltis D."/>
            <person name="Chen Z.-H."/>
        </authorList>
    </citation>
    <scope>NUCLEOTIDE SEQUENCE</scope>
    <source>
        <strain evidence="10">Whitten #5841</strain>
        <tissue evidence="10">Leaf</tissue>
    </source>
</reference>
<evidence type="ECO:0000256" key="3">
    <source>
        <dbReference type="ARBA" id="ARBA00022884"/>
    </source>
</evidence>
<name>A0A8T2TCW1_CERRI</name>
<accession>A0A8T2TCW1</accession>
<dbReference type="PROSITE" id="PS51295">
    <property type="entry name" value="CRM"/>
    <property type="match status" value="1"/>
</dbReference>
<evidence type="ECO:0000256" key="6">
    <source>
        <dbReference type="ARBA" id="ARBA00023274"/>
    </source>
</evidence>
<evidence type="ECO:0000256" key="8">
    <source>
        <dbReference type="SAM" id="MobiDB-lite"/>
    </source>
</evidence>
<feature type="compositionally biased region" description="Low complexity" evidence="8">
    <location>
        <begin position="317"/>
        <end position="340"/>
    </location>
</feature>
<dbReference type="GO" id="GO:0000373">
    <property type="term" value="P:Group II intron splicing"/>
    <property type="evidence" value="ECO:0007669"/>
    <property type="project" value="InterPro"/>
</dbReference>